<evidence type="ECO:0000313" key="2">
    <source>
        <dbReference type="Proteomes" id="UP000663828"/>
    </source>
</evidence>
<reference evidence="1" key="1">
    <citation type="submission" date="2021-02" db="EMBL/GenBank/DDBJ databases">
        <authorList>
            <person name="Nowell W R."/>
        </authorList>
    </citation>
    <scope>NUCLEOTIDE SEQUENCE</scope>
</reference>
<protein>
    <submittedName>
        <fullName evidence="1">Uncharacterized protein</fullName>
    </submittedName>
</protein>
<proteinExistence type="predicted"/>
<evidence type="ECO:0000313" key="1">
    <source>
        <dbReference type="EMBL" id="CAF1624142.1"/>
    </source>
</evidence>
<accession>A0A816CFP4</accession>
<dbReference type="AlphaFoldDB" id="A0A816CFP4"/>
<comment type="caution">
    <text evidence="1">The sequence shown here is derived from an EMBL/GenBank/DDBJ whole genome shotgun (WGS) entry which is preliminary data.</text>
</comment>
<gene>
    <name evidence="1" type="ORF">XAT740_LOCUS50667</name>
</gene>
<keyword evidence="2" id="KW-1185">Reference proteome</keyword>
<sequence>MSGNTGSSQKIYVWLDGNQSESFECTAIRREVEKNNGQFKLCDNASNCEVYLRGLSPSDHVIFIVSGALGSELVPKIHELPQIIDIYLYCRNKDFHSQWAKNFAKVKGVSSEFSDLHKNCRYVKVLPTLIDSSNNATTTNE</sequence>
<dbReference type="Proteomes" id="UP000663828">
    <property type="component" value="Unassembled WGS sequence"/>
</dbReference>
<dbReference type="EMBL" id="CAJNOR010007839">
    <property type="protein sequence ID" value="CAF1624142.1"/>
    <property type="molecule type" value="Genomic_DNA"/>
</dbReference>
<organism evidence="1 2">
    <name type="scientific">Adineta ricciae</name>
    <name type="common">Rotifer</name>
    <dbReference type="NCBI Taxonomy" id="249248"/>
    <lineage>
        <taxon>Eukaryota</taxon>
        <taxon>Metazoa</taxon>
        <taxon>Spiralia</taxon>
        <taxon>Gnathifera</taxon>
        <taxon>Rotifera</taxon>
        <taxon>Eurotatoria</taxon>
        <taxon>Bdelloidea</taxon>
        <taxon>Adinetida</taxon>
        <taxon>Adinetidae</taxon>
        <taxon>Adineta</taxon>
    </lineage>
</organism>
<name>A0A816CFP4_ADIRI</name>